<name>A0A927M7V2_9ACTN</name>
<protein>
    <recommendedName>
        <fullName evidence="5">Aspartate carbamoyltransferase</fullName>
    </recommendedName>
</protein>
<evidence type="ECO:0000313" key="3">
    <source>
        <dbReference type="EMBL" id="MBE1489607.1"/>
    </source>
</evidence>
<proteinExistence type="predicted"/>
<feature type="chain" id="PRO_5038866452" description="Aspartate carbamoyltransferase" evidence="2">
    <location>
        <begin position="31"/>
        <end position="192"/>
    </location>
</feature>
<gene>
    <name evidence="3" type="ORF">H4W31_005245</name>
</gene>
<dbReference type="AlphaFoldDB" id="A0A927M7V2"/>
<dbReference type="RefSeq" id="WP_192769053.1">
    <property type="nucleotide sequence ID" value="NZ_JADBEB010000001.1"/>
</dbReference>
<feature type="region of interest" description="Disordered" evidence="1">
    <location>
        <begin position="172"/>
        <end position="192"/>
    </location>
</feature>
<evidence type="ECO:0000256" key="2">
    <source>
        <dbReference type="SAM" id="SignalP"/>
    </source>
</evidence>
<feature type="signal peptide" evidence="2">
    <location>
        <begin position="1"/>
        <end position="30"/>
    </location>
</feature>
<dbReference type="EMBL" id="JADBEB010000001">
    <property type="protein sequence ID" value="MBE1489607.1"/>
    <property type="molecule type" value="Genomic_DNA"/>
</dbReference>
<evidence type="ECO:0000256" key="1">
    <source>
        <dbReference type="SAM" id="MobiDB-lite"/>
    </source>
</evidence>
<comment type="caution">
    <text evidence="3">The sequence shown here is derived from an EMBL/GenBank/DDBJ whole genome shotgun (WGS) entry which is preliminary data.</text>
</comment>
<dbReference type="Proteomes" id="UP000649753">
    <property type="component" value="Unassembled WGS sequence"/>
</dbReference>
<reference evidence="3" key="1">
    <citation type="submission" date="2020-10" db="EMBL/GenBank/DDBJ databases">
        <title>Sequencing the genomes of 1000 actinobacteria strains.</title>
        <authorList>
            <person name="Klenk H.-P."/>
        </authorList>
    </citation>
    <scope>NUCLEOTIDE SEQUENCE</scope>
    <source>
        <strain evidence="3">DSM 46832</strain>
    </source>
</reference>
<keyword evidence="4" id="KW-1185">Reference proteome</keyword>
<dbReference type="PROSITE" id="PS51257">
    <property type="entry name" value="PROKAR_LIPOPROTEIN"/>
    <property type="match status" value="1"/>
</dbReference>
<organism evidence="3 4">
    <name type="scientific">Plantactinospora soyae</name>
    <dbReference type="NCBI Taxonomy" id="1544732"/>
    <lineage>
        <taxon>Bacteria</taxon>
        <taxon>Bacillati</taxon>
        <taxon>Actinomycetota</taxon>
        <taxon>Actinomycetes</taxon>
        <taxon>Micromonosporales</taxon>
        <taxon>Micromonosporaceae</taxon>
        <taxon>Plantactinospora</taxon>
    </lineage>
</organism>
<feature type="compositionally biased region" description="Low complexity" evidence="1">
    <location>
        <begin position="173"/>
        <end position="192"/>
    </location>
</feature>
<accession>A0A927M7V2</accession>
<keyword evidence="2" id="KW-0732">Signal</keyword>
<evidence type="ECO:0000313" key="4">
    <source>
        <dbReference type="Proteomes" id="UP000649753"/>
    </source>
</evidence>
<evidence type="ECO:0008006" key="5">
    <source>
        <dbReference type="Google" id="ProtNLM"/>
    </source>
</evidence>
<sequence length="192" mass="19831">MRTNDRARARSWIGAIVAATGIALVSAGCADGGAPGTPTATADRQSQVAERGESVMPFDLDRTTHHFVKTDGGGVQTVVADNPRDAGQVDLVREHLRQEADSFRRGDFSDPANIHGGQMPGLAVLRDSAGKITIGYETTADGARITYTASDPAIVTALHAWFDAQVGDHGVHATPGAPSSATPAAGSTATSR</sequence>